<protein>
    <submittedName>
        <fullName evidence="7">Rne/Rng family ribonuclease</fullName>
    </submittedName>
</protein>
<dbReference type="Gene3D" id="3.40.1260.20">
    <property type="entry name" value="Ribonuclease E, catalytic domain"/>
    <property type="match status" value="1"/>
</dbReference>
<dbReference type="NCBIfam" id="TIGR00757">
    <property type="entry name" value="RNaseEG"/>
    <property type="match status" value="1"/>
</dbReference>
<dbReference type="SUPFAM" id="SSF50249">
    <property type="entry name" value="Nucleic acid-binding proteins"/>
    <property type="match status" value="1"/>
</dbReference>
<feature type="domain" description="S1 motif" evidence="6">
    <location>
        <begin position="36"/>
        <end position="119"/>
    </location>
</feature>
<keyword evidence="5" id="KW-0694">RNA-binding</keyword>
<dbReference type="SMART" id="SM00316">
    <property type="entry name" value="S1"/>
    <property type="match status" value="1"/>
</dbReference>
<evidence type="ECO:0000256" key="2">
    <source>
        <dbReference type="ARBA" id="ARBA00022723"/>
    </source>
</evidence>
<evidence type="ECO:0000313" key="8">
    <source>
        <dbReference type="Proteomes" id="UP001500782"/>
    </source>
</evidence>
<dbReference type="Pfam" id="PF10150">
    <property type="entry name" value="RNase_E_G"/>
    <property type="match status" value="1"/>
</dbReference>
<dbReference type="InterPro" id="IPR012340">
    <property type="entry name" value="NA-bd_OB-fold"/>
</dbReference>
<dbReference type="InterPro" id="IPR019307">
    <property type="entry name" value="RNA-bd_AU-1/RNase_E/G"/>
</dbReference>
<comment type="cofactor">
    <cofactor evidence="1">
        <name>Mg(2+)</name>
        <dbReference type="ChEBI" id="CHEBI:18420"/>
    </cofactor>
</comment>
<evidence type="ECO:0000256" key="3">
    <source>
        <dbReference type="ARBA" id="ARBA00022801"/>
    </source>
</evidence>
<name>A0ABP3G468_9BACI</name>
<dbReference type="InterPro" id="IPR004659">
    <property type="entry name" value="RNase_E/G"/>
</dbReference>
<reference evidence="8" key="1">
    <citation type="journal article" date="2019" name="Int. J. Syst. Evol. Microbiol.">
        <title>The Global Catalogue of Microorganisms (GCM) 10K type strain sequencing project: providing services to taxonomists for standard genome sequencing and annotation.</title>
        <authorList>
            <consortium name="The Broad Institute Genomics Platform"/>
            <consortium name="The Broad Institute Genome Sequencing Center for Infectious Disease"/>
            <person name="Wu L."/>
            <person name="Ma J."/>
        </authorList>
    </citation>
    <scope>NUCLEOTIDE SEQUENCE [LARGE SCALE GENOMIC DNA]</scope>
    <source>
        <strain evidence="8">JCM 9731</strain>
    </source>
</reference>
<keyword evidence="2" id="KW-0479">Metal-binding</keyword>
<proteinExistence type="predicted"/>
<dbReference type="CDD" id="cd04453">
    <property type="entry name" value="S1_RNase_E"/>
    <property type="match status" value="1"/>
</dbReference>
<keyword evidence="8" id="KW-1185">Reference proteome</keyword>
<sequence length="480" mass="55039">MNEIIVNMTTSQQRFALLKNGKLEHFYMEQPNNYLPVGTICVGVVKDVVVGMNAAFIEIGEEKLGFLHKEDLPSYQLSGFPLEQKKSMSISKFLHKGEKVIVQVKKEPIGDKGARLTGLVEWPGTHLIYLPYSQYVAVSKKLDSSLAEKWRETAKQWLDGKEGVLIRTSSAEQPEETVYQELLQLKELSQKHVNQLPFTKAPKVLFEPNRMFKELEAFLQRLEGGIIWVDQMDAYKYFQSNLPPSVEWQVRLYQGTEGIFNHYRLEVEIEKLLSKHVWLSNGASLTIDETEALCSIDVNTGKFIGKSHQQQTVLKTNQLAAVEAARQIRLRDLAGIIVIDFIDLKSEELRESVRRTFIQETKKDHRTIQVGSFHELGLLILTRKRTGDSLRKRLMVPCSVCSGLGQVHSPEALAFTLQRELLEKRDAEVIHIEATSDVMDCFQKGRNPLQTHLEESLKFKLEFRRIEHPHPSYKITRIDV</sequence>
<keyword evidence="4" id="KW-0460">Magnesium</keyword>
<organism evidence="7 8">
    <name type="scientific">Bacillus carboniphilus</name>
    <dbReference type="NCBI Taxonomy" id="86663"/>
    <lineage>
        <taxon>Bacteria</taxon>
        <taxon>Bacillati</taxon>
        <taxon>Bacillota</taxon>
        <taxon>Bacilli</taxon>
        <taxon>Bacillales</taxon>
        <taxon>Bacillaceae</taxon>
        <taxon>Bacillus</taxon>
    </lineage>
</organism>
<accession>A0ABP3G468</accession>
<dbReference type="PANTHER" id="PTHR30001">
    <property type="entry name" value="RIBONUCLEASE"/>
    <property type="match status" value="1"/>
</dbReference>
<dbReference type="Gene3D" id="2.40.50.140">
    <property type="entry name" value="Nucleic acid-binding proteins"/>
    <property type="match status" value="1"/>
</dbReference>
<evidence type="ECO:0000256" key="4">
    <source>
        <dbReference type="ARBA" id="ARBA00022842"/>
    </source>
</evidence>
<evidence type="ECO:0000256" key="5">
    <source>
        <dbReference type="ARBA" id="ARBA00022884"/>
    </source>
</evidence>
<keyword evidence="3" id="KW-0378">Hydrolase</keyword>
<dbReference type="EMBL" id="BAAADJ010000023">
    <property type="protein sequence ID" value="GAA0334078.1"/>
    <property type="molecule type" value="Genomic_DNA"/>
</dbReference>
<comment type="caution">
    <text evidence="7">The sequence shown here is derived from an EMBL/GenBank/DDBJ whole genome shotgun (WGS) entry which is preliminary data.</text>
</comment>
<dbReference type="InterPro" id="IPR003029">
    <property type="entry name" value="S1_domain"/>
</dbReference>
<gene>
    <name evidence="7" type="ORF">GCM10008967_26060</name>
</gene>
<evidence type="ECO:0000313" key="7">
    <source>
        <dbReference type="EMBL" id="GAA0334078.1"/>
    </source>
</evidence>
<evidence type="ECO:0000256" key="1">
    <source>
        <dbReference type="ARBA" id="ARBA00001946"/>
    </source>
</evidence>
<dbReference type="RefSeq" id="WP_343799724.1">
    <property type="nucleotide sequence ID" value="NZ_BAAADJ010000023.1"/>
</dbReference>
<dbReference type="Proteomes" id="UP001500782">
    <property type="component" value="Unassembled WGS sequence"/>
</dbReference>
<dbReference type="PANTHER" id="PTHR30001:SF0">
    <property type="entry name" value="RIBONUCLEASE G"/>
    <property type="match status" value="1"/>
</dbReference>
<evidence type="ECO:0000259" key="6">
    <source>
        <dbReference type="SMART" id="SM00316"/>
    </source>
</evidence>